<keyword evidence="1" id="KW-0808">Transferase</keyword>
<evidence type="ECO:0000313" key="3">
    <source>
        <dbReference type="Proteomes" id="UP000712600"/>
    </source>
</evidence>
<dbReference type="PANTHER" id="PTHR48045">
    <property type="entry name" value="UDP-GLYCOSYLTRANSFERASE 72B1"/>
    <property type="match status" value="1"/>
</dbReference>
<dbReference type="Proteomes" id="UP000712600">
    <property type="component" value="Unassembled WGS sequence"/>
</dbReference>
<sequence>MWVVRDSEEEKLPSVFLETVDKEKSSVLKWSPQLEVLSNKAIGCFLTYWGWNSIMEALTFGVPMVAMPQWTDRKNDD</sequence>
<comment type="caution">
    <text evidence="2">The sequence shown here is derived from an EMBL/GenBank/DDBJ whole genome shotgun (WGS) entry which is preliminary data.</text>
</comment>
<dbReference type="Gene3D" id="3.40.50.2000">
    <property type="entry name" value="Glycogen Phosphorylase B"/>
    <property type="match status" value="1"/>
</dbReference>
<evidence type="ECO:0000256" key="1">
    <source>
        <dbReference type="ARBA" id="ARBA00022679"/>
    </source>
</evidence>
<proteinExistence type="predicted"/>
<evidence type="ECO:0000313" key="2">
    <source>
        <dbReference type="EMBL" id="KAF3512750.1"/>
    </source>
</evidence>
<dbReference type="PANTHER" id="PTHR48045:SF26">
    <property type="entry name" value="UDP-GLYCOSYLTRANSFERASE 74E2-LIKE"/>
    <property type="match status" value="1"/>
</dbReference>
<dbReference type="GO" id="GO:0008194">
    <property type="term" value="F:UDP-glycosyltransferase activity"/>
    <property type="evidence" value="ECO:0007669"/>
    <property type="project" value="InterPro"/>
</dbReference>
<accession>A0A8S9PC52</accession>
<dbReference type="SUPFAM" id="SSF53756">
    <property type="entry name" value="UDP-Glycosyltransferase/glycogen phosphorylase"/>
    <property type="match status" value="1"/>
</dbReference>
<dbReference type="Pfam" id="PF00201">
    <property type="entry name" value="UDPGT"/>
    <property type="match status" value="1"/>
</dbReference>
<gene>
    <name evidence="2" type="ORF">F2Q69_00002229</name>
</gene>
<dbReference type="AlphaFoldDB" id="A0A8S9PC52"/>
<organism evidence="2 3">
    <name type="scientific">Brassica cretica</name>
    <name type="common">Mustard</name>
    <dbReference type="NCBI Taxonomy" id="69181"/>
    <lineage>
        <taxon>Eukaryota</taxon>
        <taxon>Viridiplantae</taxon>
        <taxon>Streptophyta</taxon>
        <taxon>Embryophyta</taxon>
        <taxon>Tracheophyta</taxon>
        <taxon>Spermatophyta</taxon>
        <taxon>Magnoliopsida</taxon>
        <taxon>eudicotyledons</taxon>
        <taxon>Gunneridae</taxon>
        <taxon>Pentapetalae</taxon>
        <taxon>rosids</taxon>
        <taxon>malvids</taxon>
        <taxon>Brassicales</taxon>
        <taxon>Brassicaceae</taxon>
        <taxon>Brassiceae</taxon>
        <taxon>Brassica</taxon>
    </lineage>
</organism>
<dbReference type="InterPro" id="IPR002213">
    <property type="entry name" value="UDP_glucos_trans"/>
</dbReference>
<protein>
    <submittedName>
        <fullName evidence="2">Uncharacterized protein</fullName>
    </submittedName>
</protein>
<name>A0A8S9PC52_BRACR</name>
<reference evidence="2" key="1">
    <citation type="submission" date="2019-12" db="EMBL/GenBank/DDBJ databases">
        <title>Genome sequencing and annotation of Brassica cretica.</title>
        <authorList>
            <person name="Studholme D.J."/>
            <person name="Sarris P."/>
        </authorList>
    </citation>
    <scope>NUCLEOTIDE SEQUENCE</scope>
    <source>
        <strain evidence="2">PFS-109/04</strain>
        <tissue evidence="2">Leaf</tissue>
    </source>
</reference>
<dbReference type="EMBL" id="QGKX02001521">
    <property type="protein sequence ID" value="KAF3512750.1"/>
    <property type="molecule type" value="Genomic_DNA"/>
</dbReference>